<evidence type="ECO:0000313" key="1">
    <source>
        <dbReference type="EMBL" id="SNR41232.1"/>
    </source>
</evidence>
<proteinExistence type="predicted"/>
<organism evidence="1 2">
    <name type="scientific">Hymenobacter mucosus</name>
    <dbReference type="NCBI Taxonomy" id="1411120"/>
    <lineage>
        <taxon>Bacteria</taxon>
        <taxon>Pseudomonadati</taxon>
        <taxon>Bacteroidota</taxon>
        <taxon>Cytophagia</taxon>
        <taxon>Cytophagales</taxon>
        <taxon>Hymenobacteraceae</taxon>
        <taxon>Hymenobacter</taxon>
    </lineage>
</organism>
<protein>
    <submittedName>
        <fullName evidence="1">Uncharacterized protein</fullName>
    </submittedName>
</protein>
<dbReference type="AlphaFoldDB" id="A0A238W3V2"/>
<dbReference type="EMBL" id="FZNS01000002">
    <property type="protein sequence ID" value="SNR41232.1"/>
    <property type="molecule type" value="Genomic_DNA"/>
</dbReference>
<sequence length="147" mass="16308">MRIDEIDQEDADIDWFATDSNGHILHVASGGGILPESVAASQEALLELHLYFLTLPETDSAVAAEVADGAEEASSYQSFARYARRGLFSFEKTRLHERADTRYHLVARPLRPLLLRDLPEPLAKLLRHTQLPDSVVAATQLDSARIS</sequence>
<dbReference type="Proteomes" id="UP000198310">
    <property type="component" value="Unassembled WGS sequence"/>
</dbReference>
<keyword evidence="2" id="KW-1185">Reference proteome</keyword>
<reference evidence="2" key="1">
    <citation type="submission" date="2017-06" db="EMBL/GenBank/DDBJ databases">
        <authorList>
            <person name="Varghese N."/>
            <person name="Submissions S."/>
        </authorList>
    </citation>
    <scope>NUCLEOTIDE SEQUENCE [LARGE SCALE GENOMIC DNA]</scope>
    <source>
        <strain evidence="2">DSM 28041</strain>
    </source>
</reference>
<gene>
    <name evidence="1" type="ORF">SAMN06269173_102206</name>
</gene>
<name>A0A238W3V2_9BACT</name>
<accession>A0A238W3V2</accession>
<evidence type="ECO:0000313" key="2">
    <source>
        <dbReference type="Proteomes" id="UP000198310"/>
    </source>
</evidence>
<dbReference type="RefSeq" id="WP_045687868.1">
    <property type="nucleotide sequence ID" value="NZ_FZNS01000002.1"/>
</dbReference>